<name>A0ABS1Q975_9ACTN</name>
<evidence type="ECO:0000313" key="5">
    <source>
        <dbReference type="Proteomes" id="UP000621510"/>
    </source>
</evidence>
<dbReference type="InterPro" id="IPR050091">
    <property type="entry name" value="PKS_NRPS_Biosynth_Enz"/>
</dbReference>
<feature type="non-terminal residue" evidence="4">
    <location>
        <position position="121"/>
    </location>
</feature>
<protein>
    <recommendedName>
        <fullName evidence="3">Polyketide synthase C-terminal extension domain-containing protein</fullName>
    </recommendedName>
</protein>
<keyword evidence="1" id="KW-0808">Transferase</keyword>
<evidence type="ECO:0000313" key="4">
    <source>
        <dbReference type="EMBL" id="MBL1121217.1"/>
    </source>
</evidence>
<feature type="non-terminal residue" evidence="4">
    <location>
        <position position="1"/>
    </location>
</feature>
<comment type="caution">
    <text evidence="4">The sequence shown here is derived from an EMBL/GenBank/DDBJ whole genome shotgun (WGS) entry which is preliminary data.</text>
</comment>
<evidence type="ECO:0000256" key="2">
    <source>
        <dbReference type="ARBA" id="ARBA00023268"/>
    </source>
</evidence>
<proteinExistence type="predicted"/>
<dbReference type="InterPro" id="IPR016039">
    <property type="entry name" value="Thiolase-like"/>
</dbReference>
<keyword evidence="5" id="KW-1185">Reference proteome</keyword>
<dbReference type="InterPro" id="IPR032821">
    <property type="entry name" value="PKS_assoc"/>
</dbReference>
<reference evidence="4 5" key="1">
    <citation type="submission" date="2021-01" db="EMBL/GenBank/DDBJ databases">
        <title>WGS of actinomycetes isolated from Thailand.</title>
        <authorList>
            <person name="Thawai C."/>
        </authorList>
    </citation>
    <scope>NUCLEOTIDE SEQUENCE [LARGE SCALE GENOMIC DNA]</scope>
    <source>
        <strain evidence="4 5">CA3R110</strain>
    </source>
</reference>
<dbReference type="Pfam" id="PF16197">
    <property type="entry name" value="KAsynt_C_assoc"/>
    <property type="match status" value="1"/>
</dbReference>
<dbReference type="EMBL" id="JAERRG010000231">
    <property type="protein sequence ID" value="MBL1121217.1"/>
    <property type="molecule type" value="Genomic_DNA"/>
</dbReference>
<dbReference type="Gene3D" id="3.30.70.3290">
    <property type="match status" value="1"/>
</dbReference>
<dbReference type="SUPFAM" id="SSF53901">
    <property type="entry name" value="Thiolase-like"/>
    <property type="match status" value="1"/>
</dbReference>
<evidence type="ECO:0000256" key="1">
    <source>
        <dbReference type="ARBA" id="ARBA00022679"/>
    </source>
</evidence>
<keyword evidence="2" id="KW-0511">Multifunctional enzyme</keyword>
<dbReference type="Proteomes" id="UP000621510">
    <property type="component" value="Unassembled WGS sequence"/>
</dbReference>
<sequence>TGAVELLTESVAWPRGERARRAGVSSFGVSGTNAHVILEEASAEEASSVEVSAGGGVTPWVVSGRSAGALAAQAGRLLEYVRAVQAGGGGVDVVGVGRALVGSRAVFEHRAVVLGSDVGEL</sequence>
<feature type="domain" description="Polyketide synthase C-terminal extension" evidence="3">
    <location>
        <begin position="2"/>
        <end position="80"/>
    </location>
</feature>
<gene>
    <name evidence="4" type="ORF">JK364_54735</name>
</gene>
<dbReference type="Gene3D" id="3.40.47.10">
    <property type="match status" value="1"/>
</dbReference>
<organism evidence="4 5">
    <name type="scientific">Streptomyces endocoffeicus</name>
    <dbReference type="NCBI Taxonomy" id="2898945"/>
    <lineage>
        <taxon>Bacteria</taxon>
        <taxon>Bacillati</taxon>
        <taxon>Actinomycetota</taxon>
        <taxon>Actinomycetes</taxon>
        <taxon>Kitasatosporales</taxon>
        <taxon>Streptomycetaceae</taxon>
        <taxon>Streptomyces</taxon>
    </lineage>
</organism>
<accession>A0ABS1Q975</accession>
<evidence type="ECO:0000259" key="3">
    <source>
        <dbReference type="Pfam" id="PF16197"/>
    </source>
</evidence>
<dbReference type="PANTHER" id="PTHR43775:SF51">
    <property type="entry name" value="INACTIVE PHENOLPHTHIOCEROL SYNTHESIS POLYKETIDE SYNTHASE TYPE I PKS1-RELATED"/>
    <property type="match status" value="1"/>
</dbReference>
<dbReference type="PANTHER" id="PTHR43775">
    <property type="entry name" value="FATTY ACID SYNTHASE"/>
    <property type="match status" value="1"/>
</dbReference>